<evidence type="ECO:0000256" key="6">
    <source>
        <dbReference type="ARBA" id="ARBA00022840"/>
    </source>
</evidence>
<feature type="domain" description="SAICAR synthetase/ADE2 N-terminal" evidence="9">
    <location>
        <begin position="8"/>
        <end position="233"/>
    </location>
</feature>
<dbReference type="CDD" id="cd01415">
    <property type="entry name" value="SAICAR_synt_PurC"/>
    <property type="match status" value="1"/>
</dbReference>
<gene>
    <name evidence="8" type="primary">purC</name>
    <name evidence="10" type="ORF">LC0644_2291</name>
</gene>
<dbReference type="Pfam" id="PF01259">
    <property type="entry name" value="SAICAR_synt"/>
    <property type="match status" value="1"/>
</dbReference>
<name>A0A0C9QD59_LACPA</name>
<protein>
    <recommendedName>
        <fullName evidence="8">Phosphoribosylaminoimidazole-succinocarboxamide synthase</fullName>
        <ecNumber evidence="8">6.3.2.6</ecNumber>
    </recommendedName>
    <alternativeName>
        <fullName evidence="8">SAICAR synthetase</fullName>
    </alternativeName>
</protein>
<dbReference type="Gene3D" id="3.30.470.20">
    <property type="entry name" value="ATP-grasp fold, B domain"/>
    <property type="match status" value="1"/>
</dbReference>
<dbReference type="EMBL" id="BAYM01000247">
    <property type="protein sequence ID" value="GAN37702.1"/>
    <property type="molecule type" value="Genomic_DNA"/>
</dbReference>
<evidence type="ECO:0000313" key="10">
    <source>
        <dbReference type="EMBL" id="GAN37702.1"/>
    </source>
</evidence>
<dbReference type="UniPathway" id="UPA00074">
    <property type="reaction ID" value="UER00131"/>
</dbReference>
<sequence length="242" mass="27184">MVNKTTLLYTGKAKQVYATDDPDVLWMAYTNQATALNGEKKAQIAHKGELNRAISTLLFKELTAAGIPTHYLDSPDSTTMIVKKAAMLPLEVVVRNYASGHFVTKFNVKPMMKLDPPIHEYYYKSDELGDPFMNEAQIFALHEATPEQLKQVRALTDRINTYLMQRFAAIGITLVDFKLEYGTLKDGTLVLADELSPDNFRLVDQQTGASLDKDVFRQNRGPLTPVYEEVLSRLQEKGAAHV</sequence>
<keyword evidence="5 8" id="KW-0658">Purine biosynthesis</keyword>
<evidence type="ECO:0000256" key="5">
    <source>
        <dbReference type="ARBA" id="ARBA00022755"/>
    </source>
</evidence>
<dbReference type="PANTHER" id="PTHR43599">
    <property type="entry name" value="MULTIFUNCTIONAL PROTEIN ADE2"/>
    <property type="match status" value="1"/>
</dbReference>
<keyword evidence="3 8" id="KW-0436">Ligase</keyword>
<dbReference type="AlphaFoldDB" id="A0A0C9QD59"/>
<keyword evidence="4 8" id="KW-0547">Nucleotide-binding</keyword>
<evidence type="ECO:0000313" key="11">
    <source>
        <dbReference type="Proteomes" id="UP000032552"/>
    </source>
</evidence>
<comment type="caution">
    <text evidence="10">The sequence shown here is derived from an EMBL/GenBank/DDBJ whole genome shotgun (WGS) entry which is preliminary data.</text>
</comment>
<evidence type="ECO:0000256" key="4">
    <source>
        <dbReference type="ARBA" id="ARBA00022741"/>
    </source>
</evidence>
<accession>A0A0C9QD59</accession>
<comment type="catalytic activity">
    <reaction evidence="7 8">
        <text>5-amino-1-(5-phospho-D-ribosyl)imidazole-4-carboxylate + L-aspartate + ATP = (2S)-2-[5-amino-1-(5-phospho-beta-D-ribosyl)imidazole-4-carboxamido]succinate + ADP + phosphate + 2 H(+)</text>
        <dbReference type="Rhea" id="RHEA:22628"/>
        <dbReference type="ChEBI" id="CHEBI:15378"/>
        <dbReference type="ChEBI" id="CHEBI:29991"/>
        <dbReference type="ChEBI" id="CHEBI:30616"/>
        <dbReference type="ChEBI" id="CHEBI:43474"/>
        <dbReference type="ChEBI" id="CHEBI:58443"/>
        <dbReference type="ChEBI" id="CHEBI:77657"/>
        <dbReference type="ChEBI" id="CHEBI:456216"/>
        <dbReference type="EC" id="6.3.2.6"/>
    </reaction>
</comment>
<dbReference type="InterPro" id="IPR028923">
    <property type="entry name" value="SAICAR_synt/ADE2_N"/>
</dbReference>
<reference evidence="11" key="1">
    <citation type="submission" date="2014-05" db="EMBL/GenBank/DDBJ databases">
        <title>Whole genome sequencing of Lactobacillus casei NRIC0644.</title>
        <authorList>
            <person name="Atarashi H."/>
            <person name="Yoshida Y."/>
            <person name="Fujimura S."/>
            <person name="Tanaka N."/>
            <person name="Shiwa Y."/>
            <person name="Yoshikawa H."/>
            <person name="Okada S."/>
            <person name="Nakagawa J."/>
        </authorList>
    </citation>
    <scope>NUCLEOTIDE SEQUENCE [LARGE SCALE GENOMIC DNA]</scope>
    <source>
        <strain evidence="11">NRIC0644</strain>
    </source>
</reference>
<evidence type="ECO:0000256" key="2">
    <source>
        <dbReference type="ARBA" id="ARBA00010190"/>
    </source>
</evidence>
<keyword evidence="6 8" id="KW-0067">ATP-binding</keyword>
<dbReference type="InterPro" id="IPR001636">
    <property type="entry name" value="SAICAR_synth"/>
</dbReference>
<proteinExistence type="inferred from homology"/>
<dbReference type="InterPro" id="IPR050089">
    <property type="entry name" value="SAICAR_synthetase"/>
</dbReference>
<dbReference type="InterPro" id="IPR033934">
    <property type="entry name" value="SAICAR_synt_PurC"/>
</dbReference>
<dbReference type="HAMAP" id="MF_00137">
    <property type="entry name" value="SAICAR_synth"/>
    <property type="match status" value="1"/>
</dbReference>
<dbReference type="GO" id="GO:0006189">
    <property type="term" value="P:'de novo' IMP biosynthetic process"/>
    <property type="evidence" value="ECO:0007669"/>
    <property type="project" value="UniProtKB-UniRule"/>
</dbReference>
<dbReference type="PANTHER" id="PTHR43599:SF3">
    <property type="entry name" value="SI:DKEY-6E2.2"/>
    <property type="match status" value="1"/>
</dbReference>
<dbReference type="GO" id="GO:0009236">
    <property type="term" value="P:cobalamin biosynthetic process"/>
    <property type="evidence" value="ECO:0007669"/>
    <property type="project" value="InterPro"/>
</dbReference>
<evidence type="ECO:0000259" key="9">
    <source>
        <dbReference type="Pfam" id="PF01259"/>
    </source>
</evidence>
<dbReference type="SUPFAM" id="SSF56104">
    <property type="entry name" value="SAICAR synthase-like"/>
    <property type="match status" value="1"/>
</dbReference>
<organism evidence="10 11">
    <name type="scientific">Lacticaseibacillus paracasei NRIC 0644</name>
    <dbReference type="NCBI Taxonomy" id="1435038"/>
    <lineage>
        <taxon>Bacteria</taxon>
        <taxon>Bacillati</taxon>
        <taxon>Bacillota</taxon>
        <taxon>Bacilli</taxon>
        <taxon>Lactobacillales</taxon>
        <taxon>Lactobacillaceae</taxon>
        <taxon>Lacticaseibacillus</taxon>
    </lineage>
</organism>
<dbReference type="GO" id="GO:0005524">
    <property type="term" value="F:ATP binding"/>
    <property type="evidence" value="ECO:0007669"/>
    <property type="project" value="UniProtKB-KW"/>
</dbReference>
<evidence type="ECO:0000256" key="7">
    <source>
        <dbReference type="ARBA" id="ARBA00048475"/>
    </source>
</evidence>
<dbReference type="Gene3D" id="3.30.200.20">
    <property type="entry name" value="Phosphorylase Kinase, domain 1"/>
    <property type="match status" value="1"/>
</dbReference>
<dbReference type="RefSeq" id="WP_045624581.1">
    <property type="nucleotide sequence ID" value="NZ_BAYM01000247.1"/>
</dbReference>
<comment type="pathway">
    <text evidence="1 8">Purine metabolism; IMP biosynthesis via de novo pathway; 5-amino-1-(5-phospho-D-ribosyl)imidazole-4-carboxamide from 5-amino-1-(5-phospho-D-ribosyl)imidazole-4-carboxylate: step 1/2.</text>
</comment>
<dbReference type="Proteomes" id="UP000032552">
    <property type="component" value="Unassembled WGS sequence"/>
</dbReference>
<evidence type="ECO:0000256" key="3">
    <source>
        <dbReference type="ARBA" id="ARBA00022598"/>
    </source>
</evidence>
<evidence type="ECO:0000256" key="8">
    <source>
        <dbReference type="HAMAP-Rule" id="MF_00137"/>
    </source>
</evidence>
<comment type="similarity">
    <text evidence="2 8">Belongs to the SAICAR synthetase family.</text>
</comment>
<evidence type="ECO:0000256" key="1">
    <source>
        <dbReference type="ARBA" id="ARBA00004672"/>
    </source>
</evidence>
<dbReference type="GO" id="GO:0004639">
    <property type="term" value="F:phosphoribosylaminoimidazolesuccinocarboxamide synthase activity"/>
    <property type="evidence" value="ECO:0007669"/>
    <property type="project" value="UniProtKB-UniRule"/>
</dbReference>
<dbReference type="NCBIfam" id="TIGR00081">
    <property type="entry name" value="purC"/>
    <property type="match status" value="1"/>
</dbReference>
<dbReference type="EC" id="6.3.2.6" evidence="8"/>